<dbReference type="STRING" id="400727.A0A2T7PME5"/>
<dbReference type="GO" id="GO:0007165">
    <property type="term" value="P:signal transduction"/>
    <property type="evidence" value="ECO:0007669"/>
    <property type="project" value="InterPro"/>
</dbReference>
<dbReference type="InterPro" id="IPR000157">
    <property type="entry name" value="TIR_dom"/>
</dbReference>
<keyword evidence="5" id="KW-0560">Oxidoreductase</keyword>
<dbReference type="SMART" id="SM00702">
    <property type="entry name" value="P4Hc"/>
    <property type="match status" value="1"/>
</dbReference>
<dbReference type="GO" id="GO:0005783">
    <property type="term" value="C:endoplasmic reticulum"/>
    <property type="evidence" value="ECO:0007669"/>
    <property type="project" value="TreeGrafter"/>
</dbReference>
<dbReference type="Gene3D" id="3.40.50.10140">
    <property type="entry name" value="Toll/interleukin-1 receptor homology (TIR) domain"/>
    <property type="match status" value="1"/>
</dbReference>
<feature type="domain" description="TIR" evidence="7">
    <location>
        <begin position="366"/>
        <end position="510"/>
    </location>
</feature>
<keyword evidence="3" id="KW-0847">Vitamin C</keyword>
<keyword evidence="9" id="KW-1185">Reference proteome</keyword>
<dbReference type="Gene3D" id="2.60.120.620">
    <property type="entry name" value="q2cbj1_9rhob like domain"/>
    <property type="match status" value="1"/>
</dbReference>
<dbReference type="InterPro" id="IPR045054">
    <property type="entry name" value="P4HA-like"/>
</dbReference>
<evidence type="ECO:0000259" key="7">
    <source>
        <dbReference type="PROSITE" id="PS50104"/>
    </source>
</evidence>
<evidence type="ECO:0000256" key="3">
    <source>
        <dbReference type="ARBA" id="ARBA00022896"/>
    </source>
</evidence>
<evidence type="ECO:0000256" key="2">
    <source>
        <dbReference type="ARBA" id="ARBA00022723"/>
    </source>
</evidence>
<evidence type="ECO:0000256" key="6">
    <source>
        <dbReference type="ARBA" id="ARBA00023004"/>
    </source>
</evidence>
<dbReference type="PROSITE" id="PS50104">
    <property type="entry name" value="TIR"/>
    <property type="match status" value="1"/>
</dbReference>
<reference evidence="8 9" key="1">
    <citation type="submission" date="2018-04" db="EMBL/GenBank/DDBJ databases">
        <title>The genome of golden apple snail Pomacea canaliculata provides insight into stress tolerance and invasive adaptation.</title>
        <authorList>
            <person name="Liu C."/>
            <person name="Liu B."/>
            <person name="Ren Y."/>
            <person name="Zhang Y."/>
            <person name="Wang H."/>
            <person name="Li S."/>
            <person name="Jiang F."/>
            <person name="Yin L."/>
            <person name="Zhang G."/>
            <person name="Qian W."/>
            <person name="Fan W."/>
        </authorList>
    </citation>
    <scope>NUCLEOTIDE SEQUENCE [LARGE SCALE GENOMIC DNA]</scope>
    <source>
        <strain evidence="8">SZHN2017</strain>
        <tissue evidence="8">Muscle</tissue>
    </source>
</reference>
<proteinExistence type="predicted"/>
<dbReference type="InterPro" id="IPR006620">
    <property type="entry name" value="Pro_4_hyd_alph"/>
</dbReference>
<evidence type="ECO:0000313" key="9">
    <source>
        <dbReference type="Proteomes" id="UP000245119"/>
    </source>
</evidence>
<evidence type="ECO:0000256" key="1">
    <source>
        <dbReference type="ARBA" id="ARBA00001961"/>
    </source>
</evidence>
<evidence type="ECO:0000256" key="4">
    <source>
        <dbReference type="ARBA" id="ARBA00022964"/>
    </source>
</evidence>
<evidence type="ECO:0000313" key="8">
    <source>
        <dbReference type="EMBL" id="PVD34608.1"/>
    </source>
</evidence>
<dbReference type="EMBL" id="PZQS01000003">
    <property type="protein sequence ID" value="PVD34608.1"/>
    <property type="molecule type" value="Genomic_DNA"/>
</dbReference>
<comment type="cofactor">
    <cofactor evidence="1">
        <name>L-ascorbate</name>
        <dbReference type="ChEBI" id="CHEBI:38290"/>
    </cofactor>
</comment>
<sequence length="510" mass="57566">MLWPTKADVSGAAMALVRLHRLYSLDYADLLRGHFLHERSYPLTSSELTYLTKAALELGLVCDARELLAALEVISKKVDGLEMKSVAKLRDRVSQLSTSKMADCNKNRSESEVPVCAIDGWNTASDQFSKTSARQAYEEMCRKTIQASFAFGSGRDCYMHATFIPYLRYRSEVVNSDPLILVFHDVIDDAEISEIKDLAFGKLSPSSLALTQVAHEKHLVRVSQNLHEANSTLDDSCPVCSAWLFDSTPTLTRISRRVELVTGLSTRVLSENTHAEPYQVLNYGLGGVYGPHEDSVVCFDHNDFLVDSTNIVLFMMYRSRQCHVICMLYLLSDVPLGGATVFPFLQAGIRPQKGTAVLWYNLKRNGEGDMRVVHAGCPVLYGDKWADERHELTQFVLRCLELMGYRTFFTARDIPPYLPVLSSAERAIDSCRRYILLVTRFYLEDDYGVNIEAPMIVSTASSKGNLASKVLVIKLENCSIPRWMSQFTVLDWTDRDYMHFHVLDLQTWAS</sequence>
<keyword evidence="4" id="KW-0223">Dioxygenase</keyword>
<dbReference type="SUPFAM" id="SSF52200">
    <property type="entry name" value="Toll/Interleukin receptor TIR domain"/>
    <property type="match status" value="1"/>
</dbReference>
<keyword evidence="2" id="KW-0479">Metal-binding</keyword>
<organism evidence="8 9">
    <name type="scientific">Pomacea canaliculata</name>
    <name type="common">Golden apple snail</name>
    <dbReference type="NCBI Taxonomy" id="400727"/>
    <lineage>
        <taxon>Eukaryota</taxon>
        <taxon>Metazoa</taxon>
        <taxon>Spiralia</taxon>
        <taxon>Lophotrochozoa</taxon>
        <taxon>Mollusca</taxon>
        <taxon>Gastropoda</taxon>
        <taxon>Caenogastropoda</taxon>
        <taxon>Architaenioglossa</taxon>
        <taxon>Ampullarioidea</taxon>
        <taxon>Ampullariidae</taxon>
        <taxon>Pomacea</taxon>
    </lineage>
</organism>
<dbReference type="PANTHER" id="PTHR10869">
    <property type="entry name" value="PROLYL 4-HYDROXYLASE ALPHA SUBUNIT"/>
    <property type="match status" value="1"/>
</dbReference>
<dbReference type="GO" id="GO:0004656">
    <property type="term" value="F:procollagen-proline 4-dioxygenase activity"/>
    <property type="evidence" value="ECO:0007669"/>
    <property type="project" value="TreeGrafter"/>
</dbReference>
<dbReference type="GO" id="GO:0031418">
    <property type="term" value="F:L-ascorbic acid binding"/>
    <property type="evidence" value="ECO:0007669"/>
    <property type="project" value="UniProtKB-KW"/>
</dbReference>
<name>A0A2T7PME5_POMCA</name>
<gene>
    <name evidence="8" type="ORF">C0Q70_05884</name>
</gene>
<keyword evidence="6" id="KW-0408">Iron</keyword>
<dbReference type="PANTHER" id="PTHR10869:SF244">
    <property type="entry name" value="PROLYL 4-HYDROXYLASE SUBUNIT ALPHA-2"/>
    <property type="match status" value="1"/>
</dbReference>
<dbReference type="GO" id="GO:0005506">
    <property type="term" value="F:iron ion binding"/>
    <property type="evidence" value="ECO:0007669"/>
    <property type="project" value="InterPro"/>
</dbReference>
<evidence type="ECO:0000256" key="5">
    <source>
        <dbReference type="ARBA" id="ARBA00023002"/>
    </source>
</evidence>
<protein>
    <recommendedName>
        <fullName evidence="7">TIR domain-containing protein</fullName>
    </recommendedName>
</protein>
<dbReference type="Proteomes" id="UP000245119">
    <property type="component" value="Linkage Group LG3"/>
</dbReference>
<dbReference type="InterPro" id="IPR035897">
    <property type="entry name" value="Toll_tir_struct_dom_sf"/>
</dbReference>
<comment type="caution">
    <text evidence="8">The sequence shown here is derived from an EMBL/GenBank/DDBJ whole genome shotgun (WGS) entry which is preliminary data.</text>
</comment>
<dbReference type="AlphaFoldDB" id="A0A2T7PME5"/>
<dbReference type="OrthoDB" id="420380at2759"/>
<accession>A0A2T7PME5</accession>